<gene>
    <name evidence="2" type="ORF">EUA98_00900</name>
</gene>
<keyword evidence="1" id="KW-0812">Transmembrane</keyword>
<feature type="transmembrane region" description="Helical" evidence="1">
    <location>
        <begin position="12"/>
        <end position="33"/>
    </location>
</feature>
<dbReference type="PROSITE" id="PS51257">
    <property type="entry name" value="PROKAR_LIPOPROTEIN"/>
    <property type="match status" value="1"/>
</dbReference>
<feature type="transmembrane region" description="Helical" evidence="1">
    <location>
        <begin position="73"/>
        <end position="93"/>
    </location>
</feature>
<comment type="caution">
    <text evidence="2">The sequence shown here is derived from an EMBL/GenBank/DDBJ whole genome shotgun (WGS) entry which is preliminary data.</text>
</comment>
<feature type="transmembrane region" description="Helical" evidence="1">
    <location>
        <begin position="178"/>
        <end position="197"/>
    </location>
</feature>
<name>A0A4Q5N405_9MICO</name>
<keyword evidence="3" id="KW-1185">Reference proteome</keyword>
<sequence>MRWWSPWRTLWWIAALFVVGSACFALGALPVYVDRVGSQAAGVTFFVGSLFFTSAAALQALDSGPSSDRATRAAGLVQLAGTLFFNVSTFAALRQGLTAPQADRLVWTPDVWGSVAFLVASALAFADVPRPWLTWRPRDRPWTIAAANMVGSIAFGVSAVASRVVLSTDTLRDAERANLGTFVGALCFLVGGVLLLPGPHDAGDVDR</sequence>
<dbReference type="OrthoDB" id="244933at2"/>
<dbReference type="AlphaFoldDB" id="A0A4Q5N405"/>
<keyword evidence="1" id="KW-0472">Membrane</keyword>
<dbReference type="Proteomes" id="UP000293764">
    <property type="component" value="Unassembled WGS sequence"/>
</dbReference>
<evidence type="ECO:0000313" key="2">
    <source>
        <dbReference type="EMBL" id="RYV52895.1"/>
    </source>
</evidence>
<proteinExistence type="predicted"/>
<feature type="transmembrane region" description="Helical" evidence="1">
    <location>
        <begin position="146"/>
        <end position="166"/>
    </location>
</feature>
<feature type="transmembrane region" description="Helical" evidence="1">
    <location>
        <begin position="105"/>
        <end position="126"/>
    </location>
</feature>
<accession>A0A4Q5N405</accession>
<feature type="transmembrane region" description="Helical" evidence="1">
    <location>
        <begin position="40"/>
        <end position="61"/>
    </location>
</feature>
<evidence type="ECO:0000256" key="1">
    <source>
        <dbReference type="SAM" id="Phobius"/>
    </source>
</evidence>
<evidence type="ECO:0000313" key="3">
    <source>
        <dbReference type="Proteomes" id="UP000293764"/>
    </source>
</evidence>
<organism evidence="2 3">
    <name type="scientific">Pengzhenrongella frigida</name>
    <dbReference type="NCBI Taxonomy" id="1259133"/>
    <lineage>
        <taxon>Bacteria</taxon>
        <taxon>Bacillati</taxon>
        <taxon>Actinomycetota</taxon>
        <taxon>Actinomycetes</taxon>
        <taxon>Micrococcales</taxon>
        <taxon>Pengzhenrongella</taxon>
    </lineage>
</organism>
<keyword evidence="1" id="KW-1133">Transmembrane helix</keyword>
<protein>
    <submittedName>
        <fullName evidence="2">Uncharacterized protein</fullName>
    </submittedName>
</protein>
<dbReference type="EMBL" id="SDWW01000002">
    <property type="protein sequence ID" value="RYV52895.1"/>
    <property type="molecule type" value="Genomic_DNA"/>
</dbReference>
<reference evidence="2 3" key="1">
    <citation type="submission" date="2019-01" db="EMBL/GenBank/DDBJ databases">
        <title>Novel species of Cellulomonas.</title>
        <authorList>
            <person name="Liu Q."/>
            <person name="Xin Y.-H."/>
        </authorList>
    </citation>
    <scope>NUCLEOTIDE SEQUENCE [LARGE SCALE GENOMIC DNA]</scope>
    <source>
        <strain evidence="2 3">HLT2-17</strain>
    </source>
</reference>